<organism evidence="2">
    <name type="scientific">Cyanidiaceae sp. MX-AZ01</name>
    <dbReference type="NCBI Taxonomy" id="1503164"/>
    <lineage>
        <taxon>Eukaryota</taxon>
        <taxon>Rhodophyta</taxon>
        <taxon>Bangiophyceae</taxon>
        <taxon>Cyanidiales</taxon>
        <taxon>Cyanidiaceae</taxon>
    </lineage>
</organism>
<protein>
    <submittedName>
        <fullName evidence="2">Putative transport permease ycf38</fullName>
    </submittedName>
</protein>
<feature type="transmembrane region" description="Helical" evidence="1">
    <location>
        <begin position="68"/>
        <end position="88"/>
    </location>
</feature>
<evidence type="ECO:0000256" key="1">
    <source>
        <dbReference type="SAM" id="Phobius"/>
    </source>
</evidence>
<name>A0A060A975_9RHOD</name>
<keyword evidence="1" id="KW-0472">Membrane</keyword>
<feature type="transmembrane region" description="Helical" evidence="1">
    <location>
        <begin position="36"/>
        <end position="56"/>
    </location>
</feature>
<keyword evidence="1" id="KW-0812">Transmembrane</keyword>
<feature type="transmembrane region" description="Helical" evidence="1">
    <location>
        <begin position="133"/>
        <end position="153"/>
    </location>
</feature>
<feature type="transmembrane region" description="Helical" evidence="1">
    <location>
        <begin position="109"/>
        <end position="127"/>
    </location>
</feature>
<evidence type="ECO:0000313" key="2">
    <source>
        <dbReference type="EMBL" id="AIA61233.1"/>
    </source>
</evidence>
<accession>A0A060A975</accession>
<sequence length="180" mass="21383">MTNMQVLFKRFELKVKDTKQATQESLSLSSRWIKHLWRRPVTVILSVAQPLMWYWLWQSSHPYESAKLRLLIWAGFSHGIHSALPLIFDREFGFWDRIWVAPLISRSSIWISLLCVNWTLIVLPSLWIEYQLWPLMTLLIWVATSCSVFLALWLPSHTSFLASVWLINAFMILVSWNWHN</sequence>
<keyword evidence="1" id="KW-1133">Transmembrane helix</keyword>
<dbReference type="AlphaFoldDB" id="A0A060A975"/>
<keyword evidence="2" id="KW-0150">Chloroplast</keyword>
<proteinExistence type="predicted"/>
<geneLocation type="chloroplast" evidence="2"/>
<gene>
    <name evidence="2" type="primary">ycf38</name>
</gene>
<reference evidence="2" key="1">
    <citation type="submission" date="2014-03" db="EMBL/GenBank/DDBJ databases">
        <title>Metagenomic reconstruction of the complete chloroplast and mitochondrial genomes of a novel unicellular red alga from the Cyanidiaceae family.</title>
        <authorList>
            <person name="Servin-Garciduenas L.E."/>
            <person name="Martinez-Romero E."/>
        </authorList>
    </citation>
    <scope>NUCLEOTIDE SEQUENCE</scope>
    <source>
        <strain evidence="2">MX-AZ01</strain>
    </source>
</reference>
<keyword evidence="2" id="KW-0934">Plastid</keyword>
<feature type="transmembrane region" description="Helical" evidence="1">
    <location>
        <begin position="160"/>
        <end position="178"/>
    </location>
</feature>
<dbReference type="EMBL" id="KJ569775">
    <property type="protein sequence ID" value="AIA61233.1"/>
    <property type="molecule type" value="Genomic_DNA"/>
</dbReference>